<evidence type="ECO:0000256" key="1">
    <source>
        <dbReference type="SAM" id="Phobius"/>
    </source>
</evidence>
<dbReference type="OrthoDB" id="19224at2759"/>
<proteinExistence type="predicted"/>
<dbReference type="Proteomes" id="UP001141806">
    <property type="component" value="Unassembled WGS sequence"/>
</dbReference>
<evidence type="ECO:0000313" key="2">
    <source>
        <dbReference type="EMBL" id="KAJ4950507.1"/>
    </source>
</evidence>
<keyword evidence="3" id="KW-1185">Reference proteome</keyword>
<keyword evidence="1" id="KW-0472">Membrane</keyword>
<dbReference type="EMBL" id="JAMYWD010000012">
    <property type="protein sequence ID" value="KAJ4950507.1"/>
    <property type="molecule type" value="Genomic_DNA"/>
</dbReference>
<evidence type="ECO:0000313" key="3">
    <source>
        <dbReference type="Proteomes" id="UP001141806"/>
    </source>
</evidence>
<keyword evidence="1" id="KW-1133">Transmembrane helix</keyword>
<sequence>MVPCTVREPGSYLIAALFYLIDALLAASLTALFKHIKSTDEPCTDETAAIYGRRLWRLRTVAARLFPVRSTVRKYSQPLPGFYLPKSCRREYLQVAGLPGPLLASLRDRLNIRDNGGIFLKICFISEGIPVFLKIYFPSI</sequence>
<accession>A0A9Q0JT25</accession>
<reference evidence="2" key="1">
    <citation type="journal article" date="2023" name="Plant J.">
        <title>The genome of the king protea, Protea cynaroides.</title>
        <authorList>
            <person name="Chang J."/>
            <person name="Duong T.A."/>
            <person name="Schoeman C."/>
            <person name="Ma X."/>
            <person name="Roodt D."/>
            <person name="Barker N."/>
            <person name="Li Z."/>
            <person name="Van de Peer Y."/>
            <person name="Mizrachi E."/>
        </authorList>
    </citation>
    <scope>NUCLEOTIDE SEQUENCE</scope>
    <source>
        <tissue evidence="2">Young leaves</tissue>
    </source>
</reference>
<name>A0A9Q0JT25_9MAGN</name>
<feature type="transmembrane region" description="Helical" evidence="1">
    <location>
        <begin position="12"/>
        <end position="33"/>
    </location>
</feature>
<keyword evidence="1" id="KW-0812">Transmembrane</keyword>
<organism evidence="2 3">
    <name type="scientific">Protea cynaroides</name>
    <dbReference type="NCBI Taxonomy" id="273540"/>
    <lineage>
        <taxon>Eukaryota</taxon>
        <taxon>Viridiplantae</taxon>
        <taxon>Streptophyta</taxon>
        <taxon>Embryophyta</taxon>
        <taxon>Tracheophyta</taxon>
        <taxon>Spermatophyta</taxon>
        <taxon>Magnoliopsida</taxon>
        <taxon>Proteales</taxon>
        <taxon>Proteaceae</taxon>
        <taxon>Protea</taxon>
    </lineage>
</organism>
<dbReference type="AlphaFoldDB" id="A0A9Q0JT25"/>
<gene>
    <name evidence="2" type="ORF">NE237_027339</name>
</gene>
<comment type="caution">
    <text evidence="2">The sequence shown here is derived from an EMBL/GenBank/DDBJ whole genome shotgun (WGS) entry which is preliminary data.</text>
</comment>
<protein>
    <submittedName>
        <fullName evidence="2">Uncharacterized protein</fullName>
    </submittedName>
</protein>